<dbReference type="SMART" id="SM00563">
    <property type="entry name" value="PlsC"/>
    <property type="match status" value="1"/>
</dbReference>
<evidence type="ECO:0000313" key="6">
    <source>
        <dbReference type="EMBL" id="RRJ83803.1"/>
    </source>
</evidence>
<comment type="pathway">
    <text evidence="1">Lipid metabolism.</text>
</comment>
<evidence type="ECO:0000256" key="1">
    <source>
        <dbReference type="ARBA" id="ARBA00005189"/>
    </source>
</evidence>
<dbReference type="Proteomes" id="UP000280792">
    <property type="component" value="Unassembled WGS sequence"/>
</dbReference>
<evidence type="ECO:0000256" key="2">
    <source>
        <dbReference type="ARBA" id="ARBA00022679"/>
    </source>
</evidence>
<dbReference type="PANTHER" id="PTHR10434:SF9">
    <property type="entry name" value="PHOSPHOLIPID_GLYCEROL ACYLTRANSFERASE DOMAIN-CONTAINING PROTEIN"/>
    <property type="match status" value="1"/>
</dbReference>
<dbReference type="RefSeq" id="WP_125014124.1">
    <property type="nucleotide sequence ID" value="NZ_QWEZ01000001.1"/>
</dbReference>
<dbReference type="SUPFAM" id="SSF69593">
    <property type="entry name" value="Glycerol-3-phosphate (1)-acyltransferase"/>
    <property type="match status" value="1"/>
</dbReference>
<keyword evidence="4" id="KW-0472">Membrane</keyword>
<dbReference type="EMBL" id="QWEZ01000001">
    <property type="protein sequence ID" value="RRJ83803.1"/>
    <property type="molecule type" value="Genomic_DNA"/>
</dbReference>
<comment type="caution">
    <text evidence="6">The sequence shown here is derived from an EMBL/GenBank/DDBJ whole genome shotgun (WGS) entry which is preliminary data.</text>
</comment>
<reference evidence="6 7" key="1">
    <citation type="submission" date="2018-08" db="EMBL/GenBank/DDBJ databases">
        <authorList>
            <person name="Khan S.A."/>
        </authorList>
    </citation>
    <scope>NUCLEOTIDE SEQUENCE [LARGE SCALE GENOMIC DNA]</scope>
    <source>
        <strain evidence="6 7">GTF-13</strain>
    </source>
</reference>
<evidence type="ECO:0000313" key="7">
    <source>
        <dbReference type="Proteomes" id="UP000280792"/>
    </source>
</evidence>
<keyword evidence="4" id="KW-0812">Transmembrane</keyword>
<dbReference type="AlphaFoldDB" id="A0A3P3VSP6"/>
<dbReference type="GO" id="GO:0003841">
    <property type="term" value="F:1-acylglycerol-3-phosphate O-acyltransferase activity"/>
    <property type="evidence" value="ECO:0007669"/>
    <property type="project" value="TreeGrafter"/>
</dbReference>
<feature type="transmembrane region" description="Helical" evidence="4">
    <location>
        <begin position="51"/>
        <end position="69"/>
    </location>
</feature>
<proteinExistence type="predicted"/>
<dbReference type="InterPro" id="IPR002123">
    <property type="entry name" value="Plipid/glycerol_acylTrfase"/>
</dbReference>
<dbReference type="CDD" id="cd07988">
    <property type="entry name" value="LPLAT_ABO13168-like"/>
    <property type="match status" value="1"/>
</dbReference>
<dbReference type="GO" id="GO:0006654">
    <property type="term" value="P:phosphatidic acid biosynthetic process"/>
    <property type="evidence" value="ECO:0007669"/>
    <property type="project" value="TreeGrafter"/>
</dbReference>
<reference evidence="6 7" key="2">
    <citation type="submission" date="2018-12" db="EMBL/GenBank/DDBJ databases">
        <title>Simiduia agarivorans gen. nov., sp. nov., a marine, agarolytic bacterium isolated from shallow coastal water from Keelung, Taiwan.</title>
        <authorList>
            <person name="Shieh W.Y."/>
        </authorList>
    </citation>
    <scope>NUCLEOTIDE SEQUENCE [LARGE SCALE GENOMIC DNA]</scope>
    <source>
        <strain evidence="6 7">GTF-13</strain>
    </source>
</reference>
<name>A0A3P3VSP6_9GAMM</name>
<evidence type="ECO:0000256" key="3">
    <source>
        <dbReference type="ARBA" id="ARBA00023315"/>
    </source>
</evidence>
<keyword evidence="2 6" id="KW-0808">Transferase</keyword>
<dbReference type="PANTHER" id="PTHR10434">
    <property type="entry name" value="1-ACYL-SN-GLYCEROL-3-PHOSPHATE ACYLTRANSFERASE"/>
    <property type="match status" value="1"/>
</dbReference>
<evidence type="ECO:0000259" key="5">
    <source>
        <dbReference type="SMART" id="SM00563"/>
    </source>
</evidence>
<protein>
    <submittedName>
        <fullName evidence="6">Glycerol acyltransferase</fullName>
    </submittedName>
</protein>
<keyword evidence="7" id="KW-1185">Reference proteome</keyword>
<gene>
    <name evidence="6" type="ORF">D0544_01385</name>
</gene>
<sequence>MRFTVYDTPVVRPLCVGLSWCLFKLTGWTLKGAPPKERKFVLIAVPHTSNWDFPLTIGLAFLFGFKIFWMGKASLFRGPAGPIMKWLGGIPIDRSKANNVVEQVVEAFNQTDELVVTIPPEGTRSRVDQWKTGFYHIASGAGVPIALGFLDYATKTGGFGPTFYPSGDIDKDIAEIRQFYADKIGKHSDRYA</sequence>
<feature type="domain" description="Phospholipid/glycerol acyltransferase" evidence="5">
    <location>
        <begin position="41"/>
        <end position="150"/>
    </location>
</feature>
<keyword evidence="4" id="KW-1133">Transmembrane helix</keyword>
<evidence type="ECO:0000256" key="4">
    <source>
        <dbReference type="SAM" id="Phobius"/>
    </source>
</evidence>
<dbReference type="Pfam" id="PF01553">
    <property type="entry name" value="Acyltransferase"/>
    <property type="match status" value="1"/>
</dbReference>
<organism evidence="6 7">
    <name type="scientific">Aestuariirhabdus litorea</name>
    <dbReference type="NCBI Taxonomy" id="2528527"/>
    <lineage>
        <taxon>Bacteria</taxon>
        <taxon>Pseudomonadati</taxon>
        <taxon>Pseudomonadota</taxon>
        <taxon>Gammaproteobacteria</taxon>
        <taxon>Oceanospirillales</taxon>
        <taxon>Aestuariirhabdaceae</taxon>
        <taxon>Aestuariirhabdus</taxon>
    </lineage>
</organism>
<keyword evidence="3 6" id="KW-0012">Acyltransferase</keyword>
<accession>A0A3P3VSP6</accession>